<accession>A0A2A7A913</accession>
<dbReference type="Proteomes" id="UP000220157">
    <property type="component" value="Unassembled WGS sequence"/>
</dbReference>
<evidence type="ECO:0000313" key="1">
    <source>
        <dbReference type="EMBL" id="PDX75664.1"/>
    </source>
</evidence>
<evidence type="ECO:0000313" key="3">
    <source>
        <dbReference type="Proteomes" id="UP000220157"/>
    </source>
</evidence>
<gene>
    <name evidence="2" type="ORF">C4N26_01610</name>
    <name evidence="1" type="ORF">CGS56_07840</name>
</gene>
<dbReference type="RefSeq" id="WP_008982971.1">
    <property type="nucleotide sequence ID" value="NZ_NMTW01000034.1"/>
</dbReference>
<dbReference type="InterPro" id="IPR010697">
    <property type="entry name" value="YspA"/>
</dbReference>
<evidence type="ECO:0000313" key="2">
    <source>
        <dbReference type="EMBL" id="RAW55715.1"/>
    </source>
</evidence>
<organism evidence="1 3">
    <name type="scientific">Faecalibacterium prausnitzii</name>
    <dbReference type="NCBI Taxonomy" id="853"/>
    <lineage>
        <taxon>Bacteria</taxon>
        <taxon>Bacillati</taxon>
        <taxon>Bacillota</taxon>
        <taxon>Clostridia</taxon>
        <taxon>Eubacteriales</taxon>
        <taxon>Oscillospiraceae</taxon>
        <taxon>Faecalibacterium</taxon>
    </lineage>
</organism>
<name>A0A2A7A913_9FIRM</name>
<protein>
    <submittedName>
        <fullName evidence="1">DUF1273 domain-containing protein</fullName>
    </submittedName>
</protein>
<dbReference type="EMBL" id="PRLB01000001">
    <property type="protein sequence ID" value="RAW55715.1"/>
    <property type="molecule type" value="Genomic_DNA"/>
</dbReference>
<dbReference type="SUPFAM" id="SSF102405">
    <property type="entry name" value="MCP/YpsA-like"/>
    <property type="match status" value="1"/>
</dbReference>
<dbReference type="Pfam" id="PF06908">
    <property type="entry name" value="YpsA"/>
    <property type="match status" value="1"/>
</dbReference>
<reference evidence="1" key="2">
    <citation type="submission" date="2017-07" db="EMBL/GenBank/DDBJ databases">
        <authorList>
            <person name="Sun Z.S."/>
            <person name="Albrecht U."/>
            <person name="Echele G."/>
            <person name="Lee C.C."/>
        </authorList>
    </citation>
    <scope>NUCLEOTIDE SEQUENCE</scope>
    <source>
        <strain evidence="1">CNCM I 4573</strain>
    </source>
</reference>
<dbReference type="PANTHER" id="PTHR38440">
    <property type="entry name" value="UPF0398 PROTEIN YPSA"/>
    <property type="match status" value="1"/>
</dbReference>
<dbReference type="Gene3D" id="3.40.50.450">
    <property type="match status" value="1"/>
</dbReference>
<dbReference type="EMBL" id="NMTW01000034">
    <property type="protein sequence ID" value="PDX75664.1"/>
    <property type="molecule type" value="Genomic_DNA"/>
</dbReference>
<sequence>MSRIIEFRKSAQKAEKQSVQGKTCAFTGHRPQSLPFGFDESDKRCTSLKSVMRDQIVALIENEGVTHFITGMALGVDMYAAEIVLDLKSKYPHITLESAIPCETQAIKWSVASRERYYNIAAKCDKETMLQREYTSDCMDKRNRYMVDHADYILAVWNGCPSGTGNTVRYAHKKGKSIIVINPVSLDVTRE</sequence>
<dbReference type="OrthoDB" id="1795759at2"/>
<proteinExistence type="predicted"/>
<reference evidence="2 4" key="3">
    <citation type="submission" date="2018-02" db="EMBL/GenBank/DDBJ databases">
        <title>Complete genome sequencing of Faecalibacterium prausnitzii strains isolated from the human gut.</title>
        <authorList>
            <person name="Fitzgerald B.C."/>
            <person name="Shkoporov A.N."/>
            <person name="Ross P.R."/>
            <person name="Hill C."/>
        </authorList>
    </citation>
    <scope>NUCLEOTIDE SEQUENCE [LARGE SCALE GENOMIC DNA]</scope>
    <source>
        <strain evidence="2 4">APC942/32-1</strain>
    </source>
</reference>
<evidence type="ECO:0000313" key="4">
    <source>
        <dbReference type="Proteomes" id="UP000251144"/>
    </source>
</evidence>
<reference evidence="1 3" key="1">
    <citation type="journal article" date="2017" name="Front. Microbiol.">
        <title>New Insights into the Diversity of the Genus Faecalibacterium.</title>
        <authorList>
            <person name="Benevides L."/>
            <person name="Burman S."/>
            <person name="Martin R."/>
            <person name="Robert V."/>
            <person name="Thomas M."/>
            <person name="Miquel S."/>
            <person name="Chain F."/>
            <person name="Sokol H."/>
            <person name="Bermudez-Humaran L.G."/>
            <person name="Morrison M."/>
            <person name="Langella P."/>
            <person name="Azevedo V.A."/>
            <person name="Chatel J.M."/>
            <person name="Soares S."/>
        </authorList>
    </citation>
    <scope>NUCLEOTIDE SEQUENCE [LARGE SCALE GENOMIC DNA]</scope>
    <source>
        <strain evidence="1 3">CNCM I 4573</strain>
    </source>
</reference>
<dbReference type="PANTHER" id="PTHR38440:SF1">
    <property type="entry name" value="UPF0398 PROTEIN SPR0331"/>
    <property type="match status" value="1"/>
</dbReference>
<comment type="caution">
    <text evidence="1">The sequence shown here is derived from an EMBL/GenBank/DDBJ whole genome shotgun (WGS) entry which is preliminary data.</text>
</comment>
<dbReference type="AlphaFoldDB" id="A0A2A7A913"/>
<dbReference type="Proteomes" id="UP000251144">
    <property type="component" value="Unassembled WGS sequence"/>
</dbReference>